<evidence type="ECO:0000256" key="2">
    <source>
        <dbReference type="SAM" id="SignalP"/>
    </source>
</evidence>
<dbReference type="PROSITE" id="PS00022">
    <property type="entry name" value="EGF_1"/>
    <property type="match status" value="1"/>
</dbReference>
<dbReference type="Gene3D" id="3.80.10.10">
    <property type="entry name" value="Ribonuclease Inhibitor"/>
    <property type="match status" value="1"/>
</dbReference>
<dbReference type="SUPFAM" id="SSF52058">
    <property type="entry name" value="L domain-like"/>
    <property type="match status" value="1"/>
</dbReference>
<keyword evidence="1" id="KW-0812">Transmembrane</keyword>
<keyword evidence="2" id="KW-0732">Signal</keyword>
<dbReference type="InterPro" id="IPR042350">
    <property type="entry name" value="ATRAID"/>
</dbReference>
<dbReference type="PANTHER" id="PTHR15926">
    <property type="entry name" value="ALL-TRANS RETINOIC ACID-INDUCED DIFFERENTIATION FACTOR"/>
    <property type="match status" value="1"/>
</dbReference>
<dbReference type="PANTHER" id="PTHR15926:SF1">
    <property type="entry name" value="ALL-TRANS RETINOIC ACID-INDUCED DIFFERENTIATION FACTOR"/>
    <property type="match status" value="1"/>
</dbReference>
<organism evidence="4">
    <name type="scientific">Callorhinchus milii</name>
    <name type="common">Ghost shark</name>
    <dbReference type="NCBI Taxonomy" id="7868"/>
    <lineage>
        <taxon>Eukaryota</taxon>
        <taxon>Metazoa</taxon>
        <taxon>Chordata</taxon>
        <taxon>Craniata</taxon>
        <taxon>Vertebrata</taxon>
        <taxon>Chondrichthyes</taxon>
        <taxon>Holocephali</taxon>
        <taxon>Chimaeriformes</taxon>
        <taxon>Callorhinchidae</taxon>
        <taxon>Callorhinchus</taxon>
    </lineage>
</organism>
<feature type="signal peptide" evidence="2">
    <location>
        <begin position="1"/>
        <end position="32"/>
    </location>
</feature>
<feature type="chain" id="PRO_5004778860" evidence="2">
    <location>
        <begin position="33"/>
        <end position="234"/>
    </location>
</feature>
<name>V9L935_CALMI</name>
<reference evidence="4" key="1">
    <citation type="journal article" date="2014" name="Nature">
        <title>Elephant shark genome provides unique insights into gnathostome evolution.</title>
        <authorList>
            <consortium name="International Elephant Shark Genome Sequencing Consortium"/>
            <person name="Venkatesh B."/>
            <person name="Lee A.P."/>
            <person name="Ravi V."/>
            <person name="Maurya A.K."/>
            <person name="Lian M.M."/>
            <person name="Swann J.B."/>
            <person name="Ohta Y."/>
            <person name="Flajnik M.F."/>
            <person name="Sutoh Y."/>
            <person name="Kasahara M."/>
            <person name="Hoon S."/>
            <person name="Gangu V."/>
            <person name="Roy S.W."/>
            <person name="Irimia M."/>
            <person name="Korzh V."/>
            <person name="Kondrychyn I."/>
            <person name="Lim Z.W."/>
            <person name="Tay B.H."/>
            <person name="Tohari S."/>
            <person name="Kong K.W."/>
            <person name="Ho S."/>
            <person name="Lorente-Galdos B."/>
            <person name="Quilez J."/>
            <person name="Marques-Bonet T."/>
            <person name="Raney B.J."/>
            <person name="Ingham P.W."/>
            <person name="Tay A."/>
            <person name="Hillier L.W."/>
            <person name="Minx P."/>
            <person name="Boehm T."/>
            <person name="Wilson R.K."/>
            <person name="Brenner S."/>
            <person name="Warren W.C."/>
        </authorList>
    </citation>
    <scope>NUCLEOTIDE SEQUENCE</scope>
    <source>
        <tissue evidence="4">Spleen</tissue>
    </source>
</reference>
<accession>V9L935</accession>
<evidence type="ECO:0000313" key="4">
    <source>
        <dbReference type="EMBL" id="AFP08809.1"/>
    </source>
</evidence>
<protein>
    <submittedName>
        <fullName evidence="4">Apoptosis-related protein 3</fullName>
    </submittedName>
</protein>
<keyword evidence="1" id="KW-0472">Membrane</keyword>
<keyword evidence="1" id="KW-1133">Transmembrane helix</keyword>
<feature type="domain" description="EGF-like" evidence="3">
    <location>
        <begin position="186"/>
        <end position="197"/>
    </location>
</feature>
<dbReference type="InterPro" id="IPR000742">
    <property type="entry name" value="EGF"/>
</dbReference>
<dbReference type="AlphaFoldDB" id="V9L935"/>
<proteinExistence type="evidence at transcript level"/>
<feature type="transmembrane region" description="Helical" evidence="1">
    <location>
        <begin position="205"/>
        <end position="225"/>
    </location>
</feature>
<sequence>MMASSRRVGAACVFQLVSVVLTLCLWADPIKGDSHKLCSRCPGDLRNGTAVFTYCHSNSTLVADGRCCVQKQARQEVVGLDLWNCSITKMEELLKVASTLVVLDLSDNPFENISFVFRGFTRLQEVVLPVTIDCPEGAAAWRSITLEMNKRICQGQKNTCNGTTEPSNLCPEYSVCEPDGPGLFQCSCIKGQHGYKCLRQDGFPMWMFLGIVGAGTMVITVFLWVTQRRKVKTM</sequence>
<evidence type="ECO:0000259" key="3">
    <source>
        <dbReference type="PROSITE" id="PS00022"/>
    </source>
</evidence>
<evidence type="ECO:0000256" key="1">
    <source>
        <dbReference type="SAM" id="Phobius"/>
    </source>
</evidence>
<dbReference type="GO" id="GO:0045669">
    <property type="term" value="P:positive regulation of osteoblast differentiation"/>
    <property type="evidence" value="ECO:0007669"/>
    <property type="project" value="TreeGrafter"/>
</dbReference>
<dbReference type="InterPro" id="IPR032675">
    <property type="entry name" value="LRR_dom_sf"/>
</dbReference>
<dbReference type="EMBL" id="JW876292">
    <property type="protein sequence ID" value="AFP08809.1"/>
    <property type="molecule type" value="mRNA"/>
</dbReference>